<gene>
    <name evidence="1" type="ORF">K8P03_06985</name>
</gene>
<dbReference type="EMBL" id="JAIPME010000002">
    <property type="protein sequence ID" value="MBZ2387025.1"/>
    <property type="molecule type" value="Genomic_DNA"/>
</dbReference>
<proteinExistence type="predicted"/>
<dbReference type="Proteomes" id="UP000734271">
    <property type="component" value="Unassembled WGS sequence"/>
</dbReference>
<sequence length="79" mass="9390">MLSKNQVIEIADLFFNGNPEKAYTLVSDMNEWNQFINSIKKDENQLKAYLIMKHSDLSIWEKHTPFKEKRAYPSYDIGY</sequence>
<dbReference type="RefSeq" id="WP_223419788.1">
    <property type="nucleotide sequence ID" value="NZ_JAIPME010000002.1"/>
</dbReference>
<protein>
    <submittedName>
        <fullName evidence="1">Uncharacterized protein</fullName>
    </submittedName>
</protein>
<reference evidence="1 2" key="1">
    <citation type="submission" date="2021-08" db="EMBL/GenBank/DDBJ databases">
        <title>FDA dAtabase for Regulatory Grade micrObial Sequences (FDA-ARGOS): Supporting development and validation of Infectious Disease Dx tests.</title>
        <authorList>
            <person name="Sproer C."/>
            <person name="Gronow S."/>
            <person name="Severitt S."/>
            <person name="Schroder I."/>
            <person name="Tallon L."/>
            <person name="Sadzewicz L."/>
            <person name="Zhao X."/>
            <person name="Boylan J."/>
            <person name="Ott S."/>
            <person name="Bowen H."/>
            <person name="Vavikolanu K."/>
            <person name="Hazen T."/>
            <person name="Aluvathingal J."/>
            <person name="Nadendla S."/>
            <person name="Lowell S."/>
            <person name="Myers T."/>
            <person name="Yan Y."/>
            <person name="Sichtig H."/>
        </authorList>
    </citation>
    <scope>NUCLEOTIDE SEQUENCE [LARGE SCALE GENOMIC DNA]</scope>
    <source>
        <strain evidence="1 2">FDAARGOS_1460</strain>
    </source>
</reference>
<organism evidence="1 2">
    <name type="scientific">Anaerococcus murdochii</name>
    <dbReference type="NCBI Taxonomy" id="411577"/>
    <lineage>
        <taxon>Bacteria</taxon>
        <taxon>Bacillati</taxon>
        <taxon>Bacillota</taxon>
        <taxon>Tissierellia</taxon>
        <taxon>Tissierellales</taxon>
        <taxon>Peptoniphilaceae</taxon>
        <taxon>Anaerococcus</taxon>
    </lineage>
</organism>
<accession>A0ABS7SZT3</accession>
<evidence type="ECO:0000313" key="1">
    <source>
        <dbReference type="EMBL" id="MBZ2387025.1"/>
    </source>
</evidence>
<evidence type="ECO:0000313" key="2">
    <source>
        <dbReference type="Proteomes" id="UP000734271"/>
    </source>
</evidence>
<comment type="caution">
    <text evidence="1">The sequence shown here is derived from an EMBL/GenBank/DDBJ whole genome shotgun (WGS) entry which is preliminary data.</text>
</comment>
<name>A0ABS7SZT3_9FIRM</name>
<keyword evidence="2" id="KW-1185">Reference proteome</keyword>